<dbReference type="OrthoDB" id="956577at2"/>
<evidence type="ECO:0000313" key="1">
    <source>
        <dbReference type="EMBL" id="SFS75643.1"/>
    </source>
</evidence>
<organism evidence="1 2">
    <name type="scientific">Lutibacter maritimus</name>
    <dbReference type="NCBI Taxonomy" id="593133"/>
    <lineage>
        <taxon>Bacteria</taxon>
        <taxon>Pseudomonadati</taxon>
        <taxon>Bacteroidota</taxon>
        <taxon>Flavobacteriia</taxon>
        <taxon>Flavobacteriales</taxon>
        <taxon>Flavobacteriaceae</taxon>
        <taxon>Lutibacter</taxon>
    </lineage>
</organism>
<dbReference type="AlphaFoldDB" id="A0A1I6SFE3"/>
<dbReference type="Proteomes" id="UP000199312">
    <property type="component" value="Unassembled WGS sequence"/>
</dbReference>
<accession>A0A1I6SFE3</accession>
<dbReference type="STRING" id="593133.SAMN04488006_3019"/>
<protein>
    <submittedName>
        <fullName evidence="1">Uncharacterized protein</fullName>
    </submittedName>
</protein>
<reference evidence="2" key="1">
    <citation type="submission" date="2016-10" db="EMBL/GenBank/DDBJ databases">
        <authorList>
            <person name="Varghese N."/>
            <person name="Submissions S."/>
        </authorList>
    </citation>
    <scope>NUCLEOTIDE SEQUENCE [LARGE SCALE GENOMIC DNA]</scope>
    <source>
        <strain evidence="2">DSM 24450</strain>
    </source>
</reference>
<dbReference type="EMBL" id="FOZP01000008">
    <property type="protein sequence ID" value="SFS75643.1"/>
    <property type="molecule type" value="Genomic_DNA"/>
</dbReference>
<dbReference type="RefSeq" id="WP_090229338.1">
    <property type="nucleotide sequence ID" value="NZ_FOZP01000008.1"/>
</dbReference>
<evidence type="ECO:0000313" key="2">
    <source>
        <dbReference type="Proteomes" id="UP000199312"/>
    </source>
</evidence>
<name>A0A1I6SFE3_9FLAO</name>
<sequence>MLRFINLLVYIIFGTLVSNAQSISFSSEMVIGNRSTTYQHFIEYSFNDKWSINNVSLFDTEHVNDKNNIFFIRNMLSHGLNKNFKANAAFGIKNPGAFATLNSQYQYNTTNFKLSYIVGSTFQNGFTLEQTLSTNFTPNLTQKTKAYINLFAVVNTDLKQLDRGIQQLRVGVKKQQLIMGGAFNFDQFTKANKTLENYGIFAKYNF</sequence>
<keyword evidence="2" id="KW-1185">Reference proteome</keyword>
<proteinExistence type="predicted"/>
<gene>
    <name evidence="1" type="ORF">SAMN04488006_3019</name>
</gene>